<evidence type="ECO:0000256" key="12">
    <source>
        <dbReference type="RuleBase" id="RU004241"/>
    </source>
</evidence>
<feature type="binding site" evidence="10">
    <location>
        <position position="87"/>
    </location>
    <ligand>
        <name>Ca(2+)</name>
        <dbReference type="ChEBI" id="CHEBI:29108"/>
        <label>2</label>
    </ligand>
</feature>
<keyword evidence="7" id="KW-0560">Oxidoreductase</keyword>
<dbReference type="Proteomes" id="UP000516437">
    <property type="component" value="Chromosome 5"/>
</dbReference>
<evidence type="ECO:0000256" key="7">
    <source>
        <dbReference type="ARBA" id="ARBA00023002"/>
    </source>
</evidence>
<comment type="caution">
    <text evidence="14">The sequence shown here is derived from an EMBL/GenBank/DDBJ whole genome shotgun (WGS) entry which is preliminary data.</text>
</comment>
<accession>A0A6A1VN39</accession>
<dbReference type="PRINTS" id="PR00461">
    <property type="entry name" value="PLPEROXIDASE"/>
</dbReference>
<dbReference type="PANTHER" id="PTHR31517">
    <property type="match status" value="1"/>
</dbReference>
<evidence type="ECO:0000256" key="1">
    <source>
        <dbReference type="ARBA" id="ARBA00000189"/>
    </source>
</evidence>
<comment type="cofactor">
    <cofactor evidence="10">
        <name>heme b</name>
        <dbReference type="ChEBI" id="CHEBI:60344"/>
    </cofactor>
    <text evidence="10">Binds 1 heme b (iron(II)-protoporphyrin IX) group per subunit.</text>
</comment>
<comment type="catalytic activity">
    <reaction evidence="1">
        <text>2 a phenolic donor + H2O2 = 2 a phenolic radical donor + 2 H2O</text>
        <dbReference type="Rhea" id="RHEA:56136"/>
        <dbReference type="ChEBI" id="CHEBI:15377"/>
        <dbReference type="ChEBI" id="CHEBI:16240"/>
        <dbReference type="ChEBI" id="CHEBI:139520"/>
        <dbReference type="ChEBI" id="CHEBI:139521"/>
        <dbReference type="EC" id="1.11.1.7"/>
    </reaction>
</comment>
<reference evidence="14 15" key="1">
    <citation type="journal article" date="2019" name="Plant Biotechnol. J.">
        <title>The red bayberry genome and genetic basis of sex determination.</title>
        <authorList>
            <person name="Jia H.M."/>
            <person name="Jia H.J."/>
            <person name="Cai Q.L."/>
            <person name="Wang Y."/>
            <person name="Zhao H.B."/>
            <person name="Yang W.F."/>
            <person name="Wang G.Y."/>
            <person name="Li Y.H."/>
            <person name="Zhan D.L."/>
            <person name="Shen Y.T."/>
            <person name="Niu Q.F."/>
            <person name="Chang L."/>
            <person name="Qiu J."/>
            <person name="Zhao L."/>
            <person name="Xie H.B."/>
            <person name="Fu W.Y."/>
            <person name="Jin J."/>
            <person name="Li X.W."/>
            <person name="Jiao Y."/>
            <person name="Zhou C.C."/>
            <person name="Tu T."/>
            <person name="Chai C.Y."/>
            <person name="Gao J.L."/>
            <person name="Fan L.J."/>
            <person name="van de Weg E."/>
            <person name="Wang J.Y."/>
            <person name="Gao Z.S."/>
        </authorList>
    </citation>
    <scope>NUCLEOTIDE SEQUENCE [LARGE SCALE GENOMIC DNA]</scope>
    <source>
        <tissue evidence="14">Leaves</tissue>
    </source>
</reference>
<keyword evidence="10" id="KW-0106">Calcium</keyword>
<dbReference type="Gene3D" id="1.10.520.10">
    <property type="match status" value="1"/>
</dbReference>
<feature type="binding site" evidence="10">
    <location>
        <position position="36"/>
    </location>
    <ligand>
        <name>Ca(2+)</name>
        <dbReference type="ChEBI" id="CHEBI:29108"/>
        <label>2</label>
    </ligand>
</feature>
<feature type="domain" description="Plant heme peroxidase family profile" evidence="13">
    <location>
        <begin position="1"/>
        <end position="166"/>
    </location>
</feature>
<name>A0A6A1VN39_9ROSI</name>
<feature type="disulfide bond" evidence="11">
    <location>
        <begin position="42"/>
        <end position="74"/>
    </location>
</feature>
<evidence type="ECO:0000256" key="6">
    <source>
        <dbReference type="ARBA" id="ARBA00022723"/>
    </source>
</evidence>
<feature type="binding site" description="axial binding residue" evidence="10">
    <location>
        <position position="35"/>
    </location>
    <ligand>
        <name>heme b</name>
        <dbReference type="ChEBI" id="CHEBI:60344"/>
    </ligand>
    <ligandPart>
        <name>Fe</name>
        <dbReference type="ChEBI" id="CHEBI:18248"/>
    </ligandPart>
</feature>
<dbReference type="Pfam" id="PF00141">
    <property type="entry name" value="peroxidase"/>
    <property type="match status" value="1"/>
</dbReference>
<evidence type="ECO:0000256" key="9">
    <source>
        <dbReference type="ARBA" id="ARBA00023157"/>
    </source>
</evidence>
<evidence type="ECO:0000313" key="14">
    <source>
        <dbReference type="EMBL" id="KAB1214075.1"/>
    </source>
</evidence>
<dbReference type="OrthoDB" id="2113341at2759"/>
<sequence length="166" mass="18322">MPRSRILCTDIIALADRDSASFEESSTVYMSPSAHTLGSSHCSSFDIRLYNFSGKGDQDPSLSPPYAAYLKTQCKSLSDLTTILEMDPGSSLSFDNHYYEILLHHEGLLEPDAALLTDKSSLNVAEKMLISRNFFAEFGQSMRRLGNIQVLTGTEGEIRKKCSGVN</sequence>
<evidence type="ECO:0000256" key="8">
    <source>
        <dbReference type="ARBA" id="ARBA00023004"/>
    </source>
</evidence>
<proteinExistence type="inferred from homology"/>
<dbReference type="InterPro" id="IPR010255">
    <property type="entry name" value="Haem_peroxidase_sf"/>
</dbReference>
<dbReference type="AlphaFoldDB" id="A0A6A1VN39"/>
<evidence type="ECO:0000256" key="4">
    <source>
        <dbReference type="ARBA" id="ARBA00022559"/>
    </source>
</evidence>
<keyword evidence="9 11" id="KW-1015">Disulfide bond</keyword>
<dbReference type="GO" id="GO:0020037">
    <property type="term" value="F:heme binding"/>
    <property type="evidence" value="ECO:0007669"/>
    <property type="project" value="InterPro"/>
</dbReference>
<dbReference type="FunFam" id="1.10.420.10:FF:000001">
    <property type="entry name" value="Peroxidase"/>
    <property type="match status" value="1"/>
</dbReference>
<evidence type="ECO:0000256" key="2">
    <source>
        <dbReference type="ARBA" id="ARBA00002322"/>
    </source>
</evidence>
<dbReference type="PANTHER" id="PTHR31517:SF84">
    <property type="entry name" value="PEROXIDASE"/>
    <property type="match status" value="1"/>
</dbReference>
<keyword evidence="8 10" id="KW-0408">Iron</keyword>
<dbReference type="InterPro" id="IPR002016">
    <property type="entry name" value="Haem_peroxidase"/>
</dbReference>
<keyword evidence="5" id="KW-0349">Heme</keyword>
<evidence type="ECO:0000256" key="10">
    <source>
        <dbReference type="PIRSR" id="PIRSR600823-3"/>
    </source>
</evidence>
<dbReference type="Gene3D" id="1.10.420.10">
    <property type="entry name" value="Peroxidase, domain 2"/>
    <property type="match status" value="1"/>
</dbReference>
<dbReference type="SUPFAM" id="SSF48113">
    <property type="entry name" value="Heme-dependent peroxidases"/>
    <property type="match status" value="1"/>
</dbReference>
<comment type="cofactor">
    <cofactor evidence="10">
        <name>Ca(2+)</name>
        <dbReference type="ChEBI" id="CHEBI:29108"/>
    </cofactor>
    <text evidence="10">Binds 2 calcium ions per subunit.</text>
</comment>
<dbReference type="GO" id="GO:0006979">
    <property type="term" value="P:response to oxidative stress"/>
    <property type="evidence" value="ECO:0007669"/>
    <property type="project" value="InterPro"/>
</dbReference>
<keyword evidence="4 14" id="KW-0575">Peroxidase</keyword>
<evidence type="ECO:0000313" key="15">
    <source>
        <dbReference type="Proteomes" id="UP000516437"/>
    </source>
</evidence>
<keyword evidence="6 10" id="KW-0479">Metal-binding</keyword>
<dbReference type="GO" id="GO:0046872">
    <property type="term" value="F:metal ion binding"/>
    <property type="evidence" value="ECO:0007669"/>
    <property type="project" value="UniProtKB-KW"/>
</dbReference>
<comment type="similarity">
    <text evidence="12">Belongs to the peroxidase family.</text>
</comment>
<dbReference type="GO" id="GO:0140825">
    <property type="term" value="F:lactoperoxidase activity"/>
    <property type="evidence" value="ECO:0007669"/>
    <property type="project" value="UniProtKB-EC"/>
</dbReference>
<evidence type="ECO:0000259" key="13">
    <source>
        <dbReference type="PROSITE" id="PS50873"/>
    </source>
</evidence>
<dbReference type="InterPro" id="IPR000823">
    <property type="entry name" value="Peroxidase_pln"/>
</dbReference>
<evidence type="ECO:0000256" key="5">
    <source>
        <dbReference type="ARBA" id="ARBA00022617"/>
    </source>
</evidence>
<organism evidence="14 15">
    <name type="scientific">Morella rubra</name>
    <name type="common">Chinese bayberry</name>
    <dbReference type="NCBI Taxonomy" id="262757"/>
    <lineage>
        <taxon>Eukaryota</taxon>
        <taxon>Viridiplantae</taxon>
        <taxon>Streptophyta</taxon>
        <taxon>Embryophyta</taxon>
        <taxon>Tracheophyta</taxon>
        <taxon>Spermatophyta</taxon>
        <taxon>Magnoliopsida</taxon>
        <taxon>eudicotyledons</taxon>
        <taxon>Gunneridae</taxon>
        <taxon>Pentapetalae</taxon>
        <taxon>rosids</taxon>
        <taxon>fabids</taxon>
        <taxon>Fagales</taxon>
        <taxon>Myricaceae</taxon>
        <taxon>Morella</taxon>
    </lineage>
</organism>
<gene>
    <name evidence="14" type="ORF">CJ030_MR5G017338</name>
</gene>
<feature type="binding site" evidence="10">
    <location>
        <position position="95"/>
    </location>
    <ligand>
        <name>Ca(2+)</name>
        <dbReference type="ChEBI" id="CHEBI:29108"/>
        <label>2</label>
    </ligand>
</feature>
<keyword evidence="15" id="KW-1185">Reference proteome</keyword>
<dbReference type="EC" id="1.11.1.7" evidence="3"/>
<dbReference type="PROSITE" id="PS50873">
    <property type="entry name" value="PEROXIDASE_4"/>
    <property type="match status" value="1"/>
</dbReference>
<evidence type="ECO:0000256" key="3">
    <source>
        <dbReference type="ARBA" id="ARBA00012313"/>
    </source>
</evidence>
<protein>
    <recommendedName>
        <fullName evidence="3">peroxidase</fullName>
        <ecNumber evidence="3">1.11.1.7</ecNumber>
    </recommendedName>
</protein>
<evidence type="ECO:0000256" key="11">
    <source>
        <dbReference type="PIRSR" id="PIRSR600823-5"/>
    </source>
</evidence>
<dbReference type="EMBL" id="RXIC02000023">
    <property type="protein sequence ID" value="KAB1214075.1"/>
    <property type="molecule type" value="Genomic_DNA"/>
</dbReference>
<comment type="function">
    <text evidence="2">Removal of H(2)O(2), oxidation of toxic reductants, biosynthesis and degradation of lignin, suberization, auxin catabolism, response to environmental stresses such as wounding, pathogen attack and oxidative stress. These functions might be dependent on each isozyme/isoform in each plant tissue.</text>
</comment>